<sequence length="148" mass="15414">MLRAARARLWRHLGWRGLALAGLGACWIVYGTGLIVTRRAGVTAATEPVTGLMCMEAWGAVWIACGVLGLLAGARRPGRDLWGFAAVALPTIVWAVAYSAAAVRGDYAPGWASVPLFVAVLLLVVIVAALTGGQRRICACARGGTSGR</sequence>
<proteinExistence type="predicted"/>
<dbReference type="GeneID" id="97400572"/>
<feature type="transmembrane region" description="Helical" evidence="1">
    <location>
        <begin position="113"/>
        <end position="132"/>
    </location>
</feature>
<protein>
    <recommendedName>
        <fullName evidence="4">Integral membrane protein</fullName>
    </recommendedName>
</protein>
<feature type="transmembrane region" description="Helical" evidence="1">
    <location>
        <begin position="12"/>
        <end position="37"/>
    </location>
</feature>
<keyword evidence="1" id="KW-1133">Transmembrane helix</keyword>
<dbReference type="PATRIC" id="fig|698760.3.peg.9279"/>
<comment type="caution">
    <text evidence="2">The sequence shown here is derived from an EMBL/GenBank/DDBJ whole genome shotgun (WGS) entry which is preliminary data.</text>
</comment>
<evidence type="ECO:0000313" key="3">
    <source>
        <dbReference type="Proteomes" id="UP000010931"/>
    </source>
</evidence>
<feature type="transmembrane region" description="Helical" evidence="1">
    <location>
        <begin position="81"/>
        <end position="101"/>
    </location>
</feature>
<dbReference type="AlphaFoldDB" id="L7ESB2"/>
<gene>
    <name evidence="2" type="ORF">STRTUCAR8_06466</name>
</gene>
<evidence type="ECO:0000256" key="1">
    <source>
        <dbReference type="SAM" id="Phobius"/>
    </source>
</evidence>
<keyword evidence="1" id="KW-0812">Transmembrane</keyword>
<dbReference type="EMBL" id="AEJB01000655">
    <property type="protein sequence ID" value="ELP61779.1"/>
    <property type="molecule type" value="Genomic_DNA"/>
</dbReference>
<feature type="transmembrane region" description="Helical" evidence="1">
    <location>
        <begin position="57"/>
        <end position="74"/>
    </location>
</feature>
<evidence type="ECO:0000313" key="2">
    <source>
        <dbReference type="EMBL" id="ELP61779.1"/>
    </source>
</evidence>
<keyword evidence="1" id="KW-0472">Membrane</keyword>
<dbReference type="RefSeq" id="WP_006383369.1">
    <property type="nucleotide sequence ID" value="NZ_AEJB01000655.1"/>
</dbReference>
<name>L7ESB2_STRT8</name>
<dbReference type="STRING" id="85558.T45_02335"/>
<organism evidence="2 3">
    <name type="scientific">Streptomyces turgidiscabies (strain Car8)</name>
    <dbReference type="NCBI Taxonomy" id="698760"/>
    <lineage>
        <taxon>Bacteria</taxon>
        <taxon>Bacillati</taxon>
        <taxon>Actinomycetota</taxon>
        <taxon>Actinomycetes</taxon>
        <taxon>Kitasatosporales</taxon>
        <taxon>Streptomycetaceae</taxon>
        <taxon>Streptomyces</taxon>
    </lineage>
</organism>
<reference evidence="2 3" key="1">
    <citation type="journal article" date="2011" name="Plasmid">
        <title>Streptomyces turgidiscabies Car8 contains a modular pathogenicity island that shares virulence genes with other actinobacterial plant pathogens.</title>
        <authorList>
            <person name="Huguet-Tapia J.C."/>
            <person name="Badger J.H."/>
            <person name="Loria R."/>
            <person name="Pettis G.S."/>
        </authorList>
    </citation>
    <scope>NUCLEOTIDE SEQUENCE [LARGE SCALE GENOMIC DNA]</scope>
    <source>
        <strain evidence="2 3">Car8</strain>
    </source>
</reference>
<keyword evidence="3" id="KW-1185">Reference proteome</keyword>
<evidence type="ECO:0008006" key="4">
    <source>
        <dbReference type="Google" id="ProtNLM"/>
    </source>
</evidence>
<accession>L7ESB2</accession>
<dbReference type="Proteomes" id="UP000010931">
    <property type="component" value="Unassembled WGS sequence"/>
</dbReference>